<comment type="caution">
    <text evidence="2">The sequence shown here is derived from an EMBL/GenBank/DDBJ whole genome shotgun (WGS) entry which is preliminary data.</text>
</comment>
<evidence type="ECO:0000313" key="2">
    <source>
        <dbReference type="EMBL" id="GFH60825.1"/>
    </source>
</evidence>
<feature type="chain" id="PRO_5042269289" evidence="1">
    <location>
        <begin position="18"/>
        <end position="159"/>
    </location>
</feature>
<evidence type="ECO:0000313" key="3">
    <source>
        <dbReference type="Proteomes" id="UP001054902"/>
    </source>
</evidence>
<reference evidence="2 3" key="1">
    <citation type="journal article" date="2021" name="Sci. Rep.">
        <title>The genome of the diatom Chaetoceros tenuissimus carries an ancient integrated fragment of an extant virus.</title>
        <authorList>
            <person name="Hongo Y."/>
            <person name="Kimura K."/>
            <person name="Takaki Y."/>
            <person name="Yoshida Y."/>
            <person name="Baba S."/>
            <person name="Kobayashi G."/>
            <person name="Nagasaki K."/>
            <person name="Hano T."/>
            <person name="Tomaru Y."/>
        </authorList>
    </citation>
    <scope>NUCLEOTIDE SEQUENCE [LARGE SCALE GENOMIC DNA]</scope>
    <source>
        <strain evidence="2 3">NIES-3715</strain>
    </source>
</reference>
<keyword evidence="3" id="KW-1185">Reference proteome</keyword>
<dbReference type="EMBL" id="BLLK01000069">
    <property type="protein sequence ID" value="GFH60825.1"/>
    <property type="molecule type" value="Genomic_DNA"/>
</dbReference>
<evidence type="ECO:0000256" key="1">
    <source>
        <dbReference type="SAM" id="SignalP"/>
    </source>
</evidence>
<name>A0AAD3DCH6_9STRA</name>
<accession>A0AAD3DCH6</accession>
<gene>
    <name evidence="2" type="ORF">CTEN210_17301</name>
</gene>
<dbReference type="AlphaFoldDB" id="A0AAD3DCH6"/>
<feature type="signal peptide" evidence="1">
    <location>
        <begin position="1"/>
        <end position="17"/>
    </location>
</feature>
<dbReference type="Proteomes" id="UP001054902">
    <property type="component" value="Unassembled WGS sequence"/>
</dbReference>
<sequence length="159" mass="17742">MKTSALIIAASLASASAFAPSSNGARAATELSAEKKSFFRTIFDMDLFAPKADQNDYGARKGKNVKVGELSSNSYVPAGLTREQFDKIRKGEAKKKADNYARNVAKAGVFEDYTEFYIKRGTDLNQEWKKNKNTLGHRMAKTKYDWSGDNDKPLWAKKK</sequence>
<proteinExistence type="predicted"/>
<organism evidence="2 3">
    <name type="scientific">Chaetoceros tenuissimus</name>
    <dbReference type="NCBI Taxonomy" id="426638"/>
    <lineage>
        <taxon>Eukaryota</taxon>
        <taxon>Sar</taxon>
        <taxon>Stramenopiles</taxon>
        <taxon>Ochrophyta</taxon>
        <taxon>Bacillariophyta</taxon>
        <taxon>Coscinodiscophyceae</taxon>
        <taxon>Chaetocerotophycidae</taxon>
        <taxon>Chaetocerotales</taxon>
        <taxon>Chaetocerotaceae</taxon>
        <taxon>Chaetoceros</taxon>
    </lineage>
</organism>
<protein>
    <submittedName>
        <fullName evidence="2">Uncharacterized protein</fullName>
    </submittedName>
</protein>
<keyword evidence="1" id="KW-0732">Signal</keyword>